<evidence type="ECO:0000313" key="2">
    <source>
        <dbReference type="Proteomes" id="UP000297654"/>
    </source>
</evidence>
<accession>A0A5F0D6H2</accession>
<organism evidence="1 2">
    <name type="scientific">Cryobacterium luteum</name>
    <dbReference type="NCBI Taxonomy" id="1424661"/>
    <lineage>
        <taxon>Bacteria</taxon>
        <taxon>Bacillati</taxon>
        <taxon>Actinomycetota</taxon>
        <taxon>Actinomycetes</taxon>
        <taxon>Micrococcales</taxon>
        <taxon>Microbacteriaceae</taxon>
        <taxon>Cryobacterium</taxon>
    </lineage>
</organism>
<proteinExistence type="predicted"/>
<evidence type="ECO:0000313" key="1">
    <source>
        <dbReference type="EMBL" id="TFB91233.1"/>
    </source>
</evidence>
<dbReference type="EMBL" id="SOFF01000025">
    <property type="protein sequence ID" value="TFB91233.1"/>
    <property type="molecule type" value="Genomic_DNA"/>
</dbReference>
<comment type="caution">
    <text evidence="1">The sequence shown here is derived from an EMBL/GenBank/DDBJ whole genome shotgun (WGS) entry which is preliminary data.</text>
</comment>
<name>A0A5F0D6H2_9MICO</name>
<reference evidence="1 2" key="1">
    <citation type="submission" date="2019-03" db="EMBL/GenBank/DDBJ databases">
        <title>Genomics of glacier-inhabiting Cryobacterium strains.</title>
        <authorList>
            <person name="Liu Q."/>
            <person name="Xin Y.-H."/>
        </authorList>
    </citation>
    <scope>NUCLEOTIDE SEQUENCE [LARGE SCALE GENOMIC DNA]</scope>
    <source>
        <strain evidence="1 2">Hh15</strain>
    </source>
</reference>
<gene>
    <name evidence="1" type="ORF">E3O10_06700</name>
</gene>
<feature type="non-terminal residue" evidence="1">
    <location>
        <position position="1"/>
    </location>
</feature>
<dbReference type="AlphaFoldDB" id="A0A5F0D6H2"/>
<dbReference type="Proteomes" id="UP000297654">
    <property type="component" value="Unassembled WGS sequence"/>
</dbReference>
<keyword evidence="2" id="KW-1185">Reference proteome</keyword>
<sequence>LLRQYFPKGTDLSVHSPERLLEVATELNNRPRKTLG</sequence>
<protein>
    <submittedName>
        <fullName evidence="1">IS30 family transposase</fullName>
    </submittedName>
</protein>